<evidence type="ECO:0000259" key="10">
    <source>
        <dbReference type="Pfam" id="PF16916"/>
    </source>
</evidence>
<keyword evidence="6 8" id="KW-1133">Transmembrane helix</keyword>
<dbReference type="InterPro" id="IPR058533">
    <property type="entry name" value="Cation_efflux_TM"/>
</dbReference>
<dbReference type="InterPro" id="IPR027470">
    <property type="entry name" value="Cation_efflux_CTD"/>
</dbReference>
<dbReference type="GO" id="GO:0005385">
    <property type="term" value="F:zinc ion transmembrane transporter activity"/>
    <property type="evidence" value="ECO:0007669"/>
    <property type="project" value="TreeGrafter"/>
</dbReference>
<keyword evidence="4 8" id="KW-0812">Transmembrane</keyword>
<comment type="similarity">
    <text evidence="2">Belongs to the cation diffusion facilitator (CDF) transporter (TC 2.A.4) family. SLC30A subfamily.</text>
</comment>
<sequence length="132" mass="14787">MGSLAAIASGLLIHFLTFEGRYYFDPALSLIIVIIILIGAIPLVRRCIDVFMQKVPSSIDIPKLKKELTEVPGVISLDQLHIWTLIGNKAIGSAHITLMDNIELMTILKDLEKIFQQHNIHSTTIQPIFKKI</sequence>
<dbReference type="GO" id="GO:0016020">
    <property type="term" value="C:membrane"/>
    <property type="evidence" value="ECO:0007669"/>
    <property type="project" value="UniProtKB-SubCell"/>
</dbReference>
<evidence type="ECO:0000256" key="6">
    <source>
        <dbReference type="ARBA" id="ARBA00022989"/>
    </source>
</evidence>
<dbReference type="Pfam" id="PF01545">
    <property type="entry name" value="Cation_efflux"/>
    <property type="match status" value="1"/>
</dbReference>
<dbReference type="Pfam" id="PF16916">
    <property type="entry name" value="ZT_dimer"/>
    <property type="match status" value="1"/>
</dbReference>
<reference evidence="11" key="1">
    <citation type="journal article" date="2020" name="J. Eukaryot. Microbiol.">
        <title>De novo Sequencing, Assembly and Annotation of the Transcriptome for the Free-Living Testate Amoeba Arcella intermedia.</title>
        <authorList>
            <person name="Ribeiro G.M."/>
            <person name="Porfirio-Sousa A.L."/>
            <person name="Maurer-Alcala X.X."/>
            <person name="Katz L.A."/>
            <person name="Lahr D.J.G."/>
        </authorList>
    </citation>
    <scope>NUCLEOTIDE SEQUENCE</scope>
</reference>
<proteinExistence type="inferred from homology"/>
<evidence type="ECO:0000256" key="1">
    <source>
        <dbReference type="ARBA" id="ARBA00004141"/>
    </source>
</evidence>
<feature type="transmembrane region" description="Helical" evidence="8">
    <location>
        <begin position="27"/>
        <end position="44"/>
    </location>
</feature>
<evidence type="ECO:0000256" key="5">
    <source>
        <dbReference type="ARBA" id="ARBA00022833"/>
    </source>
</evidence>
<feature type="domain" description="Cation efflux protein transmembrane" evidence="9">
    <location>
        <begin position="1"/>
        <end position="51"/>
    </location>
</feature>
<evidence type="ECO:0000256" key="2">
    <source>
        <dbReference type="ARBA" id="ARBA00008873"/>
    </source>
</evidence>
<organism evidence="11">
    <name type="scientific">Arcella intermedia</name>
    <dbReference type="NCBI Taxonomy" id="1963864"/>
    <lineage>
        <taxon>Eukaryota</taxon>
        <taxon>Amoebozoa</taxon>
        <taxon>Tubulinea</taxon>
        <taxon>Elardia</taxon>
        <taxon>Arcellinida</taxon>
        <taxon>Sphaerothecina</taxon>
        <taxon>Arcellidae</taxon>
        <taxon>Arcella</taxon>
    </lineage>
</organism>
<dbReference type="InterPro" id="IPR027469">
    <property type="entry name" value="Cation_efflux_TMD_sf"/>
</dbReference>
<name>A0A6B2LKR0_9EUKA</name>
<evidence type="ECO:0000256" key="7">
    <source>
        <dbReference type="ARBA" id="ARBA00023136"/>
    </source>
</evidence>
<evidence type="ECO:0000256" key="4">
    <source>
        <dbReference type="ARBA" id="ARBA00022692"/>
    </source>
</evidence>
<dbReference type="PANTHER" id="PTHR45820:SF4">
    <property type="entry name" value="ZINC TRANSPORTER 63C, ISOFORM F"/>
    <property type="match status" value="1"/>
</dbReference>
<dbReference type="SUPFAM" id="SSF161111">
    <property type="entry name" value="Cation efflux protein transmembrane domain-like"/>
    <property type="match status" value="1"/>
</dbReference>
<keyword evidence="7 8" id="KW-0472">Membrane</keyword>
<dbReference type="PANTHER" id="PTHR45820">
    <property type="entry name" value="FI23527P1"/>
    <property type="match status" value="1"/>
</dbReference>
<dbReference type="Gene3D" id="1.20.1510.10">
    <property type="entry name" value="Cation efflux protein transmembrane domain"/>
    <property type="match status" value="1"/>
</dbReference>
<protein>
    <recommendedName>
        <fullName evidence="12">Cation efflux protein cytoplasmic domain-containing protein</fullName>
    </recommendedName>
</protein>
<evidence type="ECO:0000313" key="11">
    <source>
        <dbReference type="EMBL" id="NDV37574.1"/>
    </source>
</evidence>
<evidence type="ECO:0000259" key="9">
    <source>
        <dbReference type="Pfam" id="PF01545"/>
    </source>
</evidence>
<evidence type="ECO:0000256" key="8">
    <source>
        <dbReference type="SAM" id="Phobius"/>
    </source>
</evidence>
<evidence type="ECO:0000256" key="3">
    <source>
        <dbReference type="ARBA" id="ARBA00022448"/>
    </source>
</evidence>
<feature type="domain" description="Cation efflux protein cytoplasmic" evidence="10">
    <location>
        <begin position="56"/>
        <end position="126"/>
    </location>
</feature>
<dbReference type="EMBL" id="GIBP01008605">
    <property type="protein sequence ID" value="NDV37574.1"/>
    <property type="molecule type" value="Transcribed_RNA"/>
</dbReference>
<comment type="subcellular location">
    <subcellularLocation>
        <location evidence="1">Membrane</location>
        <topology evidence="1">Multi-pass membrane protein</topology>
    </subcellularLocation>
</comment>
<keyword evidence="5" id="KW-0862">Zinc</keyword>
<keyword evidence="3" id="KW-0813">Transport</keyword>
<dbReference type="AlphaFoldDB" id="A0A6B2LKR0"/>
<accession>A0A6B2LKR0</accession>
<evidence type="ECO:0008006" key="12">
    <source>
        <dbReference type="Google" id="ProtNLM"/>
    </source>
</evidence>
<dbReference type="GO" id="GO:0006882">
    <property type="term" value="P:intracellular zinc ion homeostasis"/>
    <property type="evidence" value="ECO:0007669"/>
    <property type="project" value="TreeGrafter"/>
</dbReference>